<evidence type="ECO:0000256" key="9">
    <source>
        <dbReference type="ARBA" id="ARBA00023277"/>
    </source>
</evidence>
<dbReference type="InterPro" id="IPR052182">
    <property type="entry name" value="Glycogen/Maltodextrin_Phosph"/>
</dbReference>
<evidence type="ECO:0000256" key="5">
    <source>
        <dbReference type="ARBA" id="ARBA00022533"/>
    </source>
</evidence>
<dbReference type="eggNOG" id="COG0058">
    <property type="taxonomic scope" value="Bacteria"/>
</dbReference>
<dbReference type="GO" id="GO:0008184">
    <property type="term" value="F:glycogen phosphorylase activity"/>
    <property type="evidence" value="ECO:0007669"/>
    <property type="project" value="InterPro"/>
</dbReference>
<gene>
    <name evidence="13" type="primary">glgP</name>
    <name evidence="13" type="ordered locus">AS9A_1340</name>
</gene>
<keyword evidence="5" id="KW-0021">Allosteric enzyme</keyword>
<comment type="function">
    <text evidence="10">Phosphorylase is an important allosteric enzyme in carbohydrate metabolism. Enzymes from different sources differ in their regulatory mechanisms and in their natural substrates. However, all known phosphorylases share catalytic and structural properties.</text>
</comment>
<evidence type="ECO:0000256" key="10">
    <source>
        <dbReference type="ARBA" id="ARBA00025174"/>
    </source>
</evidence>
<dbReference type="NCBIfam" id="TIGR02094">
    <property type="entry name" value="more_P_ylases"/>
    <property type="match status" value="2"/>
</dbReference>
<dbReference type="InterPro" id="IPR024517">
    <property type="entry name" value="Glycogen_phosphorylase_DUF3417"/>
</dbReference>
<evidence type="ECO:0000256" key="2">
    <source>
        <dbReference type="ARBA" id="ARBA00001933"/>
    </source>
</evidence>
<dbReference type="GO" id="GO:0005975">
    <property type="term" value="P:carbohydrate metabolic process"/>
    <property type="evidence" value="ECO:0007669"/>
    <property type="project" value="InterPro"/>
</dbReference>
<evidence type="ECO:0000256" key="11">
    <source>
        <dbReference type="PIRSR" id="PIRSR000460-1"/>
    </source>
</evidence>
<dbReference type="AlphaFoldDB" id="F6EFH9"/>
<dbReference type="PANTHER" id="PTHR42655:SF1">
    <property type="entry name" value="GLYCOGEN PHOSPHORYLASE"/>
    <property type="match status" value="1"/>
</dbReference>
<keyword evidence="7" id="KW-0808">Transferase</keyword>
<dbReference type="Pfam" id="PF11897">
    <property type="entry name" value="DUF3417"/>
    <property type="match status" value="1"/>
</dbReference>
<reference evidence="13 14" key="1">
    <citation type="journal article" date="2011" name="J. Bacteriol.">
        <title>Complete genome sequence of Amycolicicoccus subflavus DQS3-9A1T, an actinomycete isolated from crude oil-polluted soil.</title>
        <authorList>
            <person name="Cai M."/>
            <person name="Chen W.M."/>
            <person name="Nie Y."/>
            <person name="Chi C.Q."/>
            <person name="Wang Y.N."/>
            <person name="Tang Y.Q."/>
            <person name="Li G.Y."/>
            <person name="Wu X.L."/>
        </authorList>
    </citation>
    <scope>NUCLEOTIDE SEQUENCE [LARGE SCALE GENOMIC DNA]</scope>
    <source>
        <strain evidence="14">DSM 45089 / DQS3-9A1</strain>
    </source>
</reference>
<dbReference type="SUPFAM" id="SSF53756">
    <property type="entry name" value="UDP-Glycosyltransferase/glycogen phosphorylase"/>
    <property type="match status" value="1"/>
</dbReference>
<dbReference type="InterPro" id="IPR011834">
    <property type="entry name" value="Agluc_phsphrylas"/>
</dbReference>
<evidence type="ECO:0000256" key="8">
    <source>
        <dbReference type="ARBA" id="ARBA00022898"/>
    </source>
</evidence>
<evidence type="ECO:0000313" key="13">
    <source>
        <dbReference type="EMBL" id="AEF39792.1"/>
    </source>
</evidence>
<comment type="similarity">
    <text evidence="3">Belongs to the glycogen phosphorylase family.</text>
</comment>
<comment type="catalytic activity">
    <reaction evidence="1">
        <text>[(1-&gt;4)-alpha-D-glucosyl](n) + phosphate = [(1-&gt;4)-alpha-D-glucosyl](n-1) + alpha-D-glucose 1-phosphate</text>
        <dbReference type="Rhea" id="RHEA:41732"/>
        <dbReference type="Rhea" id="RHEA-COMP:9584"/>
        <dbReference type="Rhea" id="RHEA-COMP:9586"/>
        <dbReference type="ChEBI" id="CHEBI:15444"/>
        <dbReference type="ChEBI" id="CHEBI:43474"/>
        <dbReference type="ChEBI" id="CHEBI:58601"/>
        <dbReference type="EC" id="2.4.1.1"/>
    </reaction>
</comment>
<evidence type="ECO:0000256" key="3">
    <source>
        <dbReference type="ARBA" id="ARBA00006047"/>
    </source>
</evidence>
<name>F6EFH9_HOYSD</name>
<keyword evidence="8 11" id="KW-0663">Pyridoxal phosphate</keyword>
<dbReference type="Proteomes" id="UP000009235">
    <property type="component" value="Chromosome"/>
</dbReference>
<evidence type="ECO:0000259" key="12">
    <source>
        <dbReference type="Pfam" id="PF11897"/>
    </source>
</evidence>
<dbReference type="EC" id="2.4.1.1" evidence="4"/>
<evidence type="ECO:0000256" key="7">
    <source>
        <dbReference type="ARBA" id="ARBA00022679"/>
    </source>
</evidence>
<evidence type="ECO:0000256" key="4">
    <source>
        <dbReference type="ARBA" id="ARBA00012591"/>
    </source>
</evidence>
<comment type="cofactor">
    <cofactor evidence="2">
        <name>pyridoxal 5'-phosphate</name>
        <dbReference type="ChEBI" id="CHEBI:597326"/>
    </cofactor>
</comment>
<proteinExistence type="inferred from homology"/>
<feature type="modified residue" description="N6-(pyridoxal phosphate)lysine" evidence="11">
    <location>
        <position position="570"/>
    </location>
</feature>
<accession>F6EFH9</accession>
<dbReference type="PANTHER" id="PTHR42655">
    <property type="entry name" value="GLYCOGEN PHOSPHORYLASE"/>
    <property type="match status" value="1"/>
</dbReference>
<dbReference type="PROSITE" id="PS00102">
    <property type="entry name" value="PHOSPHORYLASE"/>
    <property type="match status" value="1"/>
</dbReference>
<keyword evidence="9" id="KW-0119">Carbohydrate metabolism</keyword>
<evidence type="ECO:0000313" key="14">
    <source>
        <dbReference type="Proteomes" id="UP000009235"/>
    </source>
</evidence>
<dbReference type="Pfam" id="PF00343">
    <property type="entry name" value="Phosphorylase"/>
    <property type="match status" value="1"/>
</dbReference>
<dbReference type="InterPro" id="IPR000811">
    <property type="entry name" value="Glyco_trans_35"/>
</dbReference>
<feature type="domain" description="DUF3417" evidence="12">
    <location>
        <begin position="13"/>
        <end position="114"/>
    </location>
</feature>
<dbReference type="STRING" id="443218.AS9A_1340"/>
<dbReference type="Gene3D" id="3.40.50.2000">
    <property type="entry name" value="Glycogen Phosphorylase B"/>
    <property type="match status" value="3"/>
</dbReference>
<protein>
    <recommendedName>
        <fullName evidence="4">glycogen phosphorylase</fullName>
        <ecNumber evidence="4">2.4.1.1</ecNumber>
    </recommendedName>
</protein>
<keyword evidence="14" id="KW-1185">Reference proteome</keyword>
<dbReference type="InterPro" id="IPR035090">
    <property type="entry name" value="Pyridoxal_P_attach_site"/>
</dbReference>
<keyword evidence="6" id="KW-0328">Glycosyltransferase</keyword>
<evidence type="ECO:0000256" key="6">
    <source>
        <dbReference type="ARBA" id="ARBA00022676"/>
    </source>
</evidence>
<dbReference type="GO" id="GO:0030170">
    <property type="term" value="F:pyridoxal phosphate binding"/>
    <property type="evidence" value="ECO:0007669"/>
    <property type="project" value="InterPro"/>
</dbReference>
<dbReference type="KEGG" id="asd:AS9A_1340"/>
<evidence type="ECO:0000256" key="1">
    <source>
        <dbReference type="ARBA" id="ARBA00001275"/>
    </source>
</evidence>
<organism evidence="13 14">
    <name type="scientific">Hoyosella subflava (strain DSM 45089 / JCM 17490 / NBRC 109087 / DQS3-9A1)</name>
    <name type="common">Amycolicicoccus subflavus</name>
    <dbReference type="NCBI Taxonomy" id="443218"/>
    <lineage>
        <taxon>Bacteria</taxon>
        <taxon>Bacillati</taxon>
        <taxon>Actinomycetota</taxon>
        <taxon>Actinomycetes</taxon>
        <taxon>Mycobacteriales</taxon>
        <taxon>Hoyosellaceae</taxon>
        <taxon>Hoyosella</taxon>
    </lineage>
</organism>
<dbReference type="EMBL" id="CP002786">
    <property type="protein sequence ID" value="AEF39792.1"/>
    <property type="molecule type" value="Genomic_DNA"/>
</dbReference>
<sequence>MHAYGQFAMPTRLPETLEPLRELAQNLRWSWHPDTRAVFELADAALWEQTGHNPLLFLSQLSSARKAALSTNRRFLARMRAARKDLQAYLARPAAENTPAVAYFSPEFGITETLPLYSGGLGILAGDHLKTASDMRLPLIGVGLLYRSGYFTQSFTPDGWQCEQYPTLVPEDAGFFELASAHIHLALPGGADLYARVWVAQVGRVPLLLLDSGDDRNEEAERNLTNQLYGGDTLTRLRQELLLGIGGVRAVRAYCDAEGLAEPVVYHTNEGHAGFLGLERIAELTDEGLGFSEALAAVRAGTVFTTHTPVPAGIDRFDRGLVGGHLSVALPKLPTEACLDLGAEDDPGVFNMAHMGLRLAQRCNGVSKLHGALSRSMFAPLWPGLEAEEVPIRHVTNGVHGPSWAPHAPDLGLPDEEVMSARKALREKLIEAVRGRMRSAQTDSEFAAETAWVEDCLDPDVLTIGFARRVPTYKRLTLMLSDPARLRRLLLDPDRPVQLIVAGKAHPADDGGKRLIQEFIHFASDPALRRRVVFVPDYDMALGREMVGGCDVWLNTPTRPLEACGTSGMKSALNGGLNLSIGDGWWAECFAPEYGWSIPSGHDGVGGLSRDEQEAAALYDLLETKVVPLFYDDHPQWLRKIRAVLGTLRPQVLSDRMLTDYLSSLYRPAAQSAAEISASNFSPARELAEWTARTRDEWPSVVPGALEVNADPETGCVSFRAEVDCGGLTPDDIEVELFVGTAQGDTLVDPIFTPMMSGGGGTAWETYEAVVDVPRGGHFGYTARVIPKHPHLAPHELGLVHEFQPSEHTSQRPLKE</sequence>
<dbReference type="HOGENOM" id="CLU_015112_0_0_11"/>
<dbReference type="PIRSF" id="PIRSF000460">
    <property type="entry name" value="Pprylas_GlgP"/>
    <property type="match status" value="1"/>
</dbReference>